<organism evidence="2 3">
    <name type="scientific">Argiope bruennichi</name>
    <name type="common">Wasp spider</name>
    <name type="synonym">Aranea bruennichi</name>
    <dbReference type="NCBI Taxonomy" id="94029"/>
    <lineage>
        <taxon>Eukaryota</taxon>
        <taxon>Metazoa</taxon>
        <taxon>Ecdysozoa</taxon>
        <taxon>Arthropoda</taxon>
        <taxon>Chelicerata</taxon>
        <taxon>Arachnida</taxon>
        <taxon>Araneae</taxon>
        <taxon>Araneomorphae</taxon>
        <taxon>Entelegynae</taxon>
        <taxon>Araneoidea</taxon>
        <taxon>Araneidae</taxon>
        <taxon>Argiope</taxon>
    </lineage>
</organism>
<keyword evidence="3" id="KW-1185">Reference proteome</keyword>
<accession>A0A8T0EJ54</accession>
<dbReference type="Proteomes" id="UP000807504">
    <property type="component" value="Unassembled WGS sequence"/>
</dbReference>
<sequence length="140" mass="15720">MIQDLDILITILALEIFCGILMEECQSFSGPLPSSPKANHCLHVFLPISSIIEAILPRKGGMLLMDSEWRWANGKASNPPHPLIARSSNHLSNPRMYSHGESPRRMTVRGGWDPNPLNNQRLMPLNKHSYPEDLCGKCIH</sequence>
<evidence type="ECO:0000313" key="2">
    <source>
        <dbReference type="EMBL" id="KAF8773947.1"/>
    </source>
</evidence>
<name>A0A8T0EJ54_ARGBR</name>
<feature type="chain" id="PRO_5035835500" evidence="1">
    <location>
        <begin position="23"/>
        <end position="140"/>
    </location>
</feature>
<protein>
    <submittedName>
        <fullName evidence="2">Uncharacterized protein</fullName>
    </submittedName>
</protein>
<keyword evidence="1" id="KW-0732">Signal</keyword>
<reference evidence="2" key="2">
    <citation type="submission" date="2020-06" db="EMBL/GenBank/DDBJ databases">
        <authorList>
            <person name="Sheffer M."/>
        </authorList>
    </citation>
    <scope>NUCLEOTIDE SEQUENCE</scope>
</reference>
<proteinExistence type="predicted"/>
<evidence type="ECO:0000313" key="3">
    <source>
        <dbReference type="Proteomes" id="UP000807504"/>
    </source>
</evidence>
<feature type="signal peptide" evidence="1">
    <location>
        <begin position="1"/>
        <end position="22"/>
    </location>
</feature>
<dbReference type="AlphaFoldDB" id="A0A8T0EJ54"/>
<gene>
    <name evidence="2" type="ORF">HNY73_016552</name>
</gene>
<comment type="caution">
    <text evidence="2">The sequence shown here is derived from an EMBL/GenBank/DDBJ whole genome shotgun (WGS) entry which is preliminary data.</text>
</comment>
<evidence type="ECO:0000256" key="1">
    <source>
        <dbReference type="SAM" id="SignalP"/>
    </source>
</evidence>
<reference evidence="2" key="1">
    <citation type="journal article" date="2020" name="bioRxiv">
        <title>Chromosome-level reference genome of the European wasp spider Argiope bruennichi: a resource for studies on range expansion and evolutionary adaptation.</title>
        <authorList>
            <person name="Sheffer M.M."/>
            <person name="Hoppe A."/>
            <person name="Krehenwinkel H."/>
            <person name="Uhl G."/>
            <person name="Kuss A.W."/>
            <person name="Jensen L."/>
            <person name="Jensen C."/>
            <person name="Gillespie R.G."/>
            <person name="Hoff K.J."/>
            <person name="Prost S."/>
        </authorList>
    </citation>
    <scope>NUCLEOTIDE SEQUENCE</scope>
</reference>
<dbReference type="EMBL" id="JABXBU010002227">
    <property type="protein sequence ID" value="KAF8773947.1"/>
    <property type="molecule type" value="Genomic_DNA"/>
</dbReference>